<name>A0A096D4H0_9BACT</name>
<comment type="caution">
    <text evidence="1">The sequence shown here is derived from an EMBL/GenBank/DDBJ whole genome shotgun (WGS) entry which is preliminary data.</text>
</comment>
<protein>
    <submittedName>
        <fullName evidence="1">Uncharacterized protein</fullName>
    </submittedName>
</protein>
<reference evidence="1 2" key="1">
    <citation type="submission" date="2014-07" db="EMBL/GenBank/DDBJ databases">
        <authorList>
            <person name="McCorrison J."/>
            <person name="Sanka R."/>
            <person name="Torralba M."/>
            <person name="Gillis M."/>
            <person name="Haft D.H."/>
            <person name="Methe B."/>
            <person name="Sutton G."/>
            <person name="Nelson K.E."/>
        </authorList>
    </citation>
    <scope>NUCLEOTIDE SEQUENCE [LARGE SCALE GENOMIC DNA]</scope>
    <source>
        <strain evidence="1 2">DNF00058</strain>
    </source>
</reference>
<gene>
    <name evidence="1" type="ORF">HMPREF9302_03825</name>
</gene>
<proteinExistence type="predicted"/>
<keyword evidence="2" id="KW-1185">Reference proteome</keyword>
<dbReference type="RefSeq" id="WP_036854820.1">
    <property type="nucleotide sequence ID" value="NZ_JRNU01000012.1"/>
</dbReference>
<dbReference type="EMBL" id="JRNU01000012">
    <property type="protein sequence ID" value="KGF52414.1"/>
    <property type="molecule type" value="Genomic_DNA"/>
</dbReference>
<sequence>MRIFTSFFEHDRKDGATAKIYLYKRSGNRYKIETVILNMFGDKIAETCEYAHTKSQAEYIFIGAIQKELTL</sequence>
<evidence type="ECO:0000313" key="1">
    <source>
        <dbReference type="EMBL" id="KGF52414.1"/>
    </source>
</evidence>
<accession>A0A096D4H0</accession>
<dbReference type="Proteomes" id="UP000029614">
    <property type="component" value="Unassembled WGS sequence"/>
</dbReference>
<organism evidence="1 2">
    <name type="scientific">Prevotella amnii DNF00058</name>
    <dbReference type="NCBI Taxonomy" id="1401066"/>
    <lineage>
        <taxon>Bacteria</taxon>
        <taxon>Pseudomonadati</taxon>
        <taxon>Bacteroidota</taxon>
        <taxon>Bacteroidia</taxon>
        <taxon>Bacteroidales</taxon>
        <taxon>Prevotellaceae</taxon>
        <taxon>Prevotella</taxon>
    </lineage>
</organism>
<evidence type="ECO:0000313" key="2">
    <source>
        <dbReference type="Proteomes" id="UP000029614"/>
    </source>
</evidence>
<dbReference type="AlphaFoldDB" id="A0A096D4H0"/>